<dbReference type="EMBL" id="WIXP02000012">
    <property type="protein sequence ID" value="KAF6201996.1"/>
    <property type="molecule type" value="Genomic_DNA"/>
</dbReference>
<gene>
    <name evidence="2" type="ORF">GE061_004392</name>
</gene>
<name>A0A8S9X1P5_APOLU</name>
<proteinExistence type="predicted"/>
<protein>
    <submittedName>
        <fullName evidence="2">Uncharacterized protein</fullName>
    </submittedName>
</protein>
<evidence type="ECO:0000313" key="3">
    <source>
        <dbReference type="Proteomes" id="UP000466442"/>
    </source>
</evidence>
<sequence>MVKVGTDIRRLLQKRMDLWNQEKYDDLVQEAMRCDRQMPTAQKRDEDHKIRIFTRLVLQGKLRDATRWITDRSGGGALRPEDVLGDGTTVLDVMKSKHPAQFRPQEDTFIASDTLPLMVDIDVTSNHIEKVARKLRGSAGPSGTDAEQWRNMLLRFGAHSAQLREVVASLVRRLANGVVDWSRIKALLARRGVALDKCPGVRPIGVGELLQRICAKTMALVTGEDLKEACGSDQLSAGIKSGIEENSSPPESADVTPFLDVGTQHEPVPLIPPGSATSDEPSTPTPEKEASQIGFATLISRLRYL</sequence>
<organism evidence="2 3">
    <name type="scientific">Apolygus lucorum</name>
    <name type="common">Small green plant bug</name>
    <name type="synonym">Lygocoris lucorum</name>
    <dbReference type="NCBI Taxonomy" id="248454"/>
    <lineage>
        <taxon>Eukaryota</taxon>
        <taxon>Metazoa</taxon>
        <taxon>Ecdysozoa</taxon>
        <taxon>Arthropoda</taxon>
        <taxon>Hexapoda</taxon>
        <taxon>Insecta</taxon>
        <taxon>Pterygota</taxon>
        <taxon>Neoptera</taxon>
        <taxon>Paraneoptera</taxon>
        <taxon>Hemiptera</taxon>
        <taxon>Heteroptera</taxon>
        <taxon>Panheteroptera</taxon>
        <taxon>Cimicomorpha</taxon>
        <taxon>Miridae</taxon>
        <taxon>Mirini</taxon>
        <taxon>Apolygus</taxon>
    </lineage>
</organism>
<reference evidence="2" key="1">
    <citation type="journal article" date="2021" name="Mol. Ecol. Resour.">
        <title>Apolygus lucorum genome provides insights into omnivorousness and mesophyll feeding.</title>
        <authorList>
            <person name="Liu Y."/>
            <person name="Liu H."/>
            <person name="Wang H."/>
            <person name="Huang T."/>
            <person name="Liu B."/>
            <person name="Yang B."/>
            <person name="Yin L."/>
            <person name="Li B."/>
            <person name="Zhang Y."/>
            <person name="Zhang S."/>
            <person name="Jiang F."/>
            <person name="Zhang X."/>
            <person name="Ren Y."/>
            <person name="Wang B."/>
            <person name="Wang S."/>
            <person name="Lu Y."/>
            <person name="Wu K."/>
            <person name="Fan W."/>
            <person name="Wang G."/>
        </authorList>
    </citation>
    <scope>NUCLEOTIDE SEQUENCE</scope>
    <source>
        <strain evidence="2">12Hb</strain>
    </source>
</reference>
<feature type="region of interest" description="Disordered" evidence="1">
    <location>
        <begin position="263"/>
        <end position="292"/>
    </location>
</feature>
<comment type="caution">
    <text evidence="2">The sequence shown here is derived from an EMBL/GenBank/DDBJ whole genome shotgun (WGS) entry which is preliminary data.</text>
</comment>
<accession>A0A8S9X1P5</accession>
<dbReference type="OrthoDB" id="7442523at2759"/>
<keyword evidence="3" id="KW-1185">Reference proteome</keyword>
<evidence type="ECO:0000313" key="2">
    <source>
        <dbReference type="EMBL" id="KAF6201996.1"/>
    </source>
</evidence>
<dbReference type="Proteomes" id="UP000466442">
    <property type="component" value="Linkage Group LG12"/>
</dbReference>
<dbReference type="AlphaFoldDB" id="A0A8S9X1P5"/>
<evidence type="ECO:0000256" key="1">
    <source>
        <dbReference type="SAM" id="MobiDB-lite"/>
    </source>
</evidence>